<dbReference type="AlphaFoldDB" id="A0A1G9PU15"/>
<dbReference type="RefSeq" id="WP_091767649.1">
    <property type="nucleotide sequence ID" value="NZ_FNHG01000004.1"/>
</dbReference>
<name>A0A1G9PU15_9PROT</name>
<organism evidence="2 3">
    <name type="scientific">Maricaulis salignorans</name>
    <dbReference type="NCBI Taxonomy" id="144026"/>
    <lineage>
        <taxon>Bacteria</taxon>
        <taxon>Pseudomonadati</taxon>
        <taxon>Pseudomonadota</taxon>
        <taxon>Alphaproteobacteria</taxon>
        <taxon>Maricaulales</taxon>
        <taxon>Maricaulaceae</taxon>
        <taxon>Maricaulis</taxon>
    </lineage>
</organism>
<dbReference type="GO" id="GO:0009378">
    <property type="term" value="F:four-way junction helicase activity"/>
    <property type="evidence" value="ECO:0007669"/>
    <property type="project" value="InterPro"/>
</dbReference>
<proteinExistence type="predicted"/>
<evidence type="ECO:0000256" key="1">
    <source>
        <dbReference type="SAM" id="SignalP"/>
    </source>
</evidence>
<dbReference type="EMBL" id="FNHG01000004">
    <property type="protein sequence ID" value="SDM02244.1"/>
    <property type="molecule type" value="Genomic_DNA"/>
</dbReference>
<dbReference type="CDD" id="cd14332">
    <property type="entry name" value="UBA_RuvA_C"/>
    <property type="match status" value="1"/>
</dbReference>
<keyword evidence="3" id="KW-1185">Reference proteome</keyword>
<dbReference type="PROSITE" id="PS51257">
    <property type="entry name" value="PROKAR_LIPOPROTEIN"/>
    <property type="match status" value="1"/>
</dbReference>
<dbReference type="GO" id="GO:0006281">
    <property type="term" value="P:DNA repair"/>
    <property type="evidence" value="ECO:0007669"/>
    <property type="project" value="InterPro"/>
</dbReference>
<dbReference type="OrthoDB" id="10001800at2"/>
<evidence type="ECO:0008006" key="4">
    <source>
        <dbReference type="Google" id="ProtNLM"/>
    </source>
</evidence>
<dbReference type="GO" id="GO:0006310">
    <property type="term" value="P:DNA recombination"/>
    <property type="evidence" value="ECO:0007669"/>
    <property type="project" value="InterPro"/>
</dbReference>
<protein>
    <recommendedName>
        <fullName evidence="4">Lipoprotein</fullName>
    </recommendedName>
</protein>
<evidence type="ECO:0000313" key="3">
    <source>
        <dbReference type="Proteomes" id="UP000199759"/>
    </source>
</evidence>
<dbReference type="GO" id="GO:0009379">
    <property type="term" value="C:Holliday junction helicase complex"/>
    <property type="evidence" value="ECO:0007669"/>
    <property type="project" value="InterPro"/>
</dbReference>
<dbReference type="GO" id="GO:0005524">
    <property type="term" value="F:ATP binding"/>
    <property type="evidence" value="ECO:0007669"/>
    <property type="project" value="InterPro"/>
</dbReference>
<dbReference type="InterPro" id="IPR011114">
    <property type="entry name" value="RuvA_C"/>
</dbReference>
<sequence>MKRLVLGLALAGVAACAATPSAPLNPDSFTVSGRYALPHANAAPFAGRMRVSDIELSHGLAAFDYEVIEFDQTISTAIGKSLENYGYAGSQTDEGINLEIRLSEIEIQQSDEAITALVSLGFRPIEADPALQCAAHTSNAQFHALTPVRSGGGQRAVGIIAGIGLAFVGVDGSTFMVDQFVNASQNNAAINADLGLARSEGVAPHGEQAAIRFASTYAIQLAIADYIAHLGTCAGGIAEPV</sequence>
<keyword evidence="1" id="KW-0732">Signal</keyword>
<reference evidence="2 3" key="1">
    <citation type="submission" date="2016-10" db="EMBL/GenBank/DDBJ databases">
        <authorList>
            <person name="de Groot N.N."/>
        </authorList>
    </citation>
    <scope>NUCLEOTIDE SEQUENCE [LARGE SCALE GENOMIC DNA]</scope>
    <source>
        <strain evidence="2 3">DSM 16077</strain>
    </source>
</reference>
<dbReference type="STRING" id="144026.SAMN04488568_10430"/>
<accession>A0A1G9PU15</accession>
<feature type="signal peptide" evidence="1">
    <location>
        <begin position="1"/>
        <end position="17"/>
    </location>
</feature>
<dbReference type="Proteomes" id="UP000199759">
    <property type="component" value="Unassembled WGS sequence"/>
</dbReference>
<evidence type="ECO:0000313" key="2">
    <source>
        <dbReference type="EMBL" id="SDM02244.1"/>
    </source>
</evidence>
<gene>
    <name evidence="2" type="ORF">SAMN04488568_10430</name>
</gene>
<feature type="chain" id="PRO_5011649881" description="Lipoprotein" evidence="1">
    <location>
        <begin position="18"/>
        <end position="241"/>
    </location>
</feature>